<sequence>MVRRHAWRTRANWGALALALAALTLAPGPAPAHGTAPRPRTVSAWLPWWDQRAAYDNALSHAAQLRTISPFWYETKGADRIDGHPGAGERRIIDGLHRAGIQVVPTVMEQLKPGALAAVLAGAESRATHIRALERLVRSRSYDGIDLDYESIAPTGDAAYRKVRADYATFVAGLCGRLHELGKQCFVTVSPQTANTGRVWDYRRLGAAADRLRIMGYDLHWSGGPSGPLSSPDWYDDILRRATAQVPVRKLEMGLPAYGWDWAAGTPGHARHVTSKEAEALRRRVRAPYRLDPISRTPHFTYVENGTRRTVWYQDARGIAEDLPVLRKYGVTHTVLWALNFEDPQLWRTLA</sequence>
<dbReference type="RefSeq" id="WP_369230974.1">
    <property type="nucleotide sequence ID" value="NZ_CP163435.1"/>
</dbReference>
<dbReference type="PROSITE" id="PS51910">
    <property type="entry name" value="GH18_2"/>
    <property type="match status" value="1"/>
</dbReference>
<dbReference type="Pfam" id="PF00704">
    <property type="entry name" value="Glyco_hydro_18"/>
    <property type="match status" value="1"/>
</dbReference>
<gene>
    <name evidence="3" type="ORF">AB5J56_06565</name>
</gene>
<feature type="signal peptide" evidence="1">
    <location>
        <begin position="1"/>
        <end position="32"/>
    </location>
</feature>
<proteinExistence type="predicted"/>
<dbReference type="GO" id="GO:0005975">
    <property type="term" value="P:carbohydrate metabolic process"/>
    <property type="evidence" value="ECO:0007669"/>
    <property type="project" value="InterPro"/>
</dbReference>
<protein>
    <submittedName>
        <fullName evidence="3">Glycosyl hydrolase family 18 protein</fullName>
    </submittedName>
</protein>
<dbReference type="InterPro" id="IPR017853">
    <property type="entry name" value="GH"/>
</dbReference>
<evidence type="ECO:0000259" key="2">
    <source>
        <dbReference type="PROSITE" id="PS51910"/>
    </source>
</evidence>
<dbReference type="AlphaFoldDB" id="A0AB39P3M8"/>
<organism evidence="3">
    <name type="scientific">Streptomyces sp. R21</name>
    <dbReference type="NCBI Taxonomy" id="3238627"/>
    <lineage>
        <taxon>Bacteria</taxon>
        <taxon>Bacillati</taxon>
        <taxon>Actinomycetota</taxon>
        <taxon>Actinomycetes</taxon>
        <taxon>Kitasatosporales</taxon>
        <taxon>Streptomycetaceae</taxon>
        <taxon>Streptomyces</taxon>
    </lineage>
</organism>
<dbReference type="Gene3D" id="3.10.50.10">
    <property type="match status" value="1"/>
</dbReference>
<dbReference type="InterPro" id="IPR029070">
    <property type="entry name" value="Chitinase_insertion_sf"/>
</dbReference>
<dbReference type="SUPFAM" id="SSF51445">
    <property type="entry name" value="(Trans)glycosidases"/>
    <property type="match status" value="1"/>
</dbReference>
<dbReference type="GO" id="GO:0016787">
    <property type="term" value="F:hydrolase activity"/>
    <property type="evidence" value="ECO:0007669"/>
    <property type="project" value="UniProtKB-KW"/>
</dbReference>
<feature type="chain" id="PRO_5044223801" evidence="1">
    <location>
        <begin position="33"/>
        <end position="351"/>
    </location>
</feature>
<evidence type="ECO:0000256" key="1">
    <source>
        <dbReference type="SAM" id="SignalP"/>
    </source>
</evidence>
<dbReference type="Gene3D" id="3.20.20.80">
    <property type="entry name" value="Glycosidases"/>
    <property type="match status" value="1"/>
</dbReference>
<dbReference type="InterPro" id="IPR001223">
    <property type="entry name" value="Glyco_hydro18_cat"/>
</dbReference>
<keyword evidence="1" id="KW-0732">Signal</keyword>
<dbReference type="EMBL" id="CP163435">
    <property type="protein sequence ID" value="XDQ24381.1"/>
    <property type="molecule type" value="Genomic_DNA"/>
</dbReference>
<dbReference type="PANTHER" id="PTHR46066:SF2">
    <property type="entry name" value="CHITINASE DOMAIN-CONTAINING PROTEIN 1"/>
    <property type="match status" value="1"/>
</dbReference>
<feature type="domain" description="GH18" evidence="2">
    <location>
        <begin position="39"/>
        <end position="351"/>
    </location>
</feature>
<dbReference type="PANTHER" id="PTHR46066">
    <property type="entry name" value="CHITINASE DOMAIN-CONTAINING PROTEIN 1 FAMILY MEMBER"/>
    <property type="match status" value="1"/>
</dbReference>
<name>A0AB39P3M8_9ACTN</name>
<reference evidence="3" key="1">
    <citation type="submission" date="2024-07" db="EMBL/GenBank/DDBJ databases">
        <authorList>
            <person name="Yu S.T."/>
        </authorList>
    </citation>
    <scope>NUCLEOTIDE SEQUENCE</scope>
    <source>
        <strain evidence="3">R21</strain>
    </source>
</reference>
<accession>A0AB39P3M8</accession>
<evidence type="ECO:0000313" key="3">
    <source>
        <dbReference type="EMBL" id="XDQ24381.1"/>
    </source>
</evidence>
<keyword evidence="3" id="KW-0378">Hydrolase</keyword>